<dbReference type="PANTHER" id="PTHR30558">
    <property type="entry name" value="EXBD MEMBRANE COMPONENT OF PMF-DRIVEN MACROMOLECULE IMPORT SYSTEM"/>
    <property type="match status" value="1"/>
</dbReference>
<organism evidence="8 9">
    <name type="scientific">Pendulispora brunnea</name>
    <dbReference type="NCBI Taxonomy" id="2905690"/>
    <lineage>
        <taxon>Bacteria</taxon>
        <taxon>Pseudomonadati</taxon>
        <taxon>Myxococcota</taxon>
        <taxon>Myxococcia</taxon>
        <taxon>Myxococcales</taxon>
        <taxon>Sorangiineae</taxon>
        <taxon>Pendulisporaceae</taxon>
        <taxon>Pendulispora</taxon>
    </lineage>
</organism>
<gene>
    <name evidence="8" type="ORF">LZC95_36605</name>
</gene>
<keyword evidence="7" id="KW-0813">Transport</keyword>
<protein>
    <submittedName>
        <fullName evidence="8">Biopolymer transporter ExbD</fullName>
    </submittedName>
</protein>
<evidence type="ECO:0000256" key="3">
    <source>
        <dbReference type="ARBA" id="ARBA00022475"/>
    </source>
</evidence>
<reference evidence="8 9" key="1">
    <citation type="submission" date="2021-12" db="EMBL/GenBank/DDBJ databases">
        <title>Discovery of the Pendulisporaceae a myxobacterial family with distinct sporulation behavior and unique specialized metabolism.</title>
        <authorList>
            <person name="Garcia R."/>
            <person name="Popoff A."/>
            <person name="Bader C.D."/>
            <person name="Loehr J."/>
            <person name="Walesch S."/>
            <person name="Walt C."/>
            <person name="Boldt J."/>
            <person name="Bunk B."/>
            <person name="Haeckl F.J.F.P.J."/>
            <person name="Gunesch A.P."/>
            <person name="Birkelbach J."/>
            <person name="Nuebel U."/>
            <person name="Pietschmann T."/>
            <person name="Bach T."/>
            <person name="Mueller R."/>
        </authorList>
    </citation>
    <scope>NUCLEOTIDE SEQUENCE [LARGE SCALE GENOMIC DNA]</scope>
    <source>
        <strain evidence="8 9">MSr12523</strain>
    </source>
</reference>
<keyword evidence="5" id="KW-1133">Transmembrane helix</keyword>
<evidence type="ECO:0000256" key="2">
    <source>
        <dbReference type="ARBA" id="ARBA00005811"/>
    </source>
</evidence>
<dbReference type="PANTHER" id="PTHR30558:SF7">
    <property type="entry name" value="TOL-PAL SYSTEM PROTEIN TOLR"/>
    <property type="match status" value="1"/>
</dbReference>
<evidence type="ECO:0000256" key="7">
    <source>
        <dbReference type="RuleBase" id="RU003879"/>
    </source>
</evidence>
<dbReference type="RefSeq" id="WP_394842576.1">
    <property type="nucleotide sequence ID" value="NZ_CP089982.1"/>
</dbReference>
<evidence type="ECO:0000256" key="5">
    <source>
        <dbReference type="ARBA" id="ARBA00022989"/>
    </source>
</evidence>
<keyword evidence="4 7" id="KW-0812">Transmembrane</keyword>
<proteinExistence type="inferred from homology"/>
<comment type="subcellular location">
    <subcellularLocation>
        <location evidence="1">Cell membrane</location>
        <topology evidence="1">Single-pass membrane protein</topology>
    </subcellularLocation>
    <subcellularLocation>
        <location evidence="7">Cell membrane</location>
        <topology evidence="7">Single-pass type II membrane protein</topology>
    </subcellularLocation>
</comment>
<dbReference type="InterPro" id="IPR003400">
    <property type="entry name" value="ExbD"/>
</dbReference>
<name>A0ABZ2K590_9BACT</name>
<dbReference type="Pfam" id="PF02472">
    <property type="entry name" value="ExbD"/>
    <property type="match status" value="1"/>
</dbReference>
<dbReference type="Gene3D" id="3.30.420.270">
    <property type="match status" value="1"/>
</dbReference>
<keyword evidence="9" id="KW-1185">Reference proteome</keyword>
<keyword evidence="7" id="KW-0653">Protein transport</keyword>
<dbReference type="EMBL" id="CP089982">
    <property type="protein sequence ID" value="WXA91959.1"/>
    <property type="molecule type" value="Genomic_DNA"/>
</dbReference>
<evidence type="ECO:0000256" key="1">
    <source>
        <dbReference type="ARBA" id="ARBA00004162"/>
    </source>
</evidence>
<keyword evidence="3" id="KW-1003">Cell membrane</keyword>
<comment type="similarity">
    <text evidence="2 7">Belongs to the ExbD/TolR family.</text>
</comment>
<evidence type="ECO:0000313" key="9">
    <source>
        <dbReference type="Proteomes" id="UP001379533"/>
    </source>
</evidence>
<evidence type="ECO:0000313" key="8">
    <source>
        <dbReference type="EMBL" id="WXA91959.1"/>
    </source>
</evidence>
<evidence type="ECO:0000256" key="6">
    <source>
        <dbReference type="ARBA" id="ARBA00023136"/>
    </source>
</evidence>
<sequence length="150" mass="16349">MARHGGIHGTKPIHIREPVAANSEINVTPLVDVVLVLLIIFMVVTPLLEKDIAVRVPNAEKVEQPTEVPPDQIIVHVKADGKVDINVRDVEDADYITQLKTRLEPRATADKVVFFVAEDGANYGRLVWAIDSAKIAGAETIGIATDKLDN</sequence>
<dbReference type="Proteomes" id="UP001379533">
    <property type="component" value="Chromosome"/>
</dbReference>
<keyword evidence="6" id="KW-0472">Membrane</keyword>
<evidence type="ECO:0000256" key="4">
    <source>
        <dbReference type="ARBA" id="ARBA00022692"/>
    </source>
</evidence>
<accession>A0ABZ2K590</accession>